<dbReference type="Gene3D" id="3.40.50.10490">
    <property type="entry name" value="Glucose-6-phosphate isomerase like protein, domain 1"/>
    <property type="match status" value="2"/>
</dbReference>
<evidence type="ECO:0000256" key="9">
    <source>
        <dbReference type="RuleBase" id="RU000612"/>
    </source>
</evidence>
<dbReference type="GO" id="GO:0005829">
    <property type="term" value="C:cytosol"/>
    <property type="evidence" value="ECO:0007669"/>
    <property type="project" value="TreeGrafter"/>
</dbReference>
<dbReference type="GO" id="GO:0048029">
    <property type="term" value="F:monosaccharide binding"/>
    <property type="evidence" value="ECO:0007669"/>
    <property type="project" value="TreeGrafter"/>
</dbReference>
<dbReference type="HAMAP" id="MF_00473">
    <property type="entry name" value="G6P_isomerase"/>
    <property type="match status" value="1"/>
</dbReference>
<keyword evidence="4 8" id="KW-0963">Cytoplasm</keyword>
<dbReference type="PANTHER" id="PTHR11469:SF1">
    <property type="entry name" value="GLUCOSE-6-PHOSPHATE ISOMERASE"/>
    <property type="match status" value="1"/>
</dbReference>
<dbReference type="AlphaFoldDB" id="A0A562PZB4"/>
<comment type="caution">
    <text evidence="11">The sequence shown here is derived from an EMBL/GenBank/DDBJ whole genome shotgun (WGS) entry which is preliminary data.</text>
</comment>
<evidence type="ECO:0000256" key="1">
    <source>
        <dbReference type="ARBA" id="ARBA00004926"/>
    </source>
</evidence>
<protein>
    <recommendedName>
        <fullName evidence="8">Glucose-6-phosphate isomerase</fullName>
        <shortName evidence="8">GPI</shortName>
        <ecNumber evidence="8">5.3.1.9</ecNumber>
    </recommendedName>
    <alternativeName>
        <fullName evidence="8">Phosphoglucose isomerase</fullName>
        <shortName evidence="8">PGI</shortName>
    </alternativeName>
    <alternativeName>
        <fullName evidence="8">Phosphohexose isomerase</fullName>
        <shortName evidence="8">PHI</shortName>
    </alternativeName>
</protein>
<comment type="pathway">
    <text evidence="8">Carbohydrate biosynthesis; gluconeogenesis.</text>
</comment>
<dbReference type="InterPro" id="IPR046348">
    <property type="entry name" value="SIS_dom_sf"/>
</dbReference>
<accession>A0A562PZB4</accession>
<reference evidence="11" key="3">
    <citation type="submission" date="2019-07" db="EMBL/GenBank/DDBJ databases">
        <authorList>
            <person name="Whitman W."/>
            <person name="Huntemann M."/>
            <person name="Clum A."/>
            <person name="Pillay M."/>
            <person name="Palaniappan K."/>
            <person name="Varghese N."/>
            <person name="Mikhailova N."/>
            <person name="Stamatis D."/>
            <person name="Reddy T."/>
            <person name="Daum C."/>
            <person name="Shapiro N."/>
            <person name="Ivanova N."/>
            <person name="Kyrpides N."/>
            <person name="Woyke T."/>
        </authorList>
    </citation>
    <scope>NUCLEOTIDE SEQUENCE</scope>
    <source>
        <strain evidence="11">CGMCC 1.5380</strain>
    </source>
</reference>
<dbReference type="InterPro" id="IPR035482">
    <property type="entry name" value="SIS_PGI_2"/>
</dbReference>
<dbReference type="Gene3D" id="1.10.1390.10">
    <property type="match status" value="1"/>
</dbReference>
<dbReference type="Pfam" id="PF00342">
    <property type="entry name" value="PGI"/>
    <property type="match status" value="1"/>
</dbReference>
<gene>
    <name evidence="8" type="primary">pgi</name>
    <name evidence="10" type="ORF">DFR66_103105</name>
    <name evidence="11" type="ORF">IQ02_00821</name>
</gene>
<dbReference type="PROSITE" id="PS51463">
    <property type="entry name" value="P_GLUCOSE_ISOMERASE_3"/>
    <property type="match status" value="1"/>
</dbReference>
<dbReference type="InterPro" id="IPR018189">
    <property type="entry name" value="Phosphoglucose_isomerase_CS"/>
</dbReference>
<dbReference type="Proteomes" id="UP000321392">
    <property type="component" value="Unassembled WGS sequence"/>
</dbReference>
<dbReference type="EMBL" id="VLKX01000003">
    <property type="protein sequence ID" value="TWI49426.1"/>
    <property type="molecule type" value="Genomic_DNA"/>
</dbReference>
<dbReference type="NCBIfam" id="NF001211">
    <property type="entry name" value="PRK00179.1"/>
    <property type="match status" value="1"/>
</dbReference>
<feature type="active site" evidence="8">
    <location>
        <position position="517"/>
    </location>
</feature>
<keyword evidence="3 8" id="KW-0312">Gluconeogenesis</keyword>
<dbReference type="PROSITE" id="PS00174">
    <property type="entry name" value="P_GLUCOSE_ISOMERASE_2"/>
    <property type="match status" value="1"/>
</dbReference>
<sequence>MALNTINPTETNAWKKLEMHYNEMQKASMSELFQLDATRTEKFNLKWNDFLIDYSKNIINQETLQLLQELADEVGLKSAISDYFEGAIINQTENRAVLHTALRAQESAIINVEGQNVVSEIYEVKNKIKAFTNEVTSGARTGYTGKPFTDVVNIGIGGSDLGPAMAVEALQFYKNHLNVHFVSNVDGDHVNEVIKKLNPETTLFVIVSKTFTTQETLTNSETIKKWFLSQDFGTTQEDIAKHFVAVSTNIQKATEFGINPNNVFPMWDWVGGRFSLWSAVGLTISLAVGYDNFDELLQGANEMDEHFKTEEFDKNMPVILALLSIWYNNFFGAESEALIPYTQYLQKLAPYLQQGTMESNGKSVGRDGKPVNYQTGTIIWGEPGTNAQHAFFQLIHQGTKLIPADFIGFITPLYGDNDHHDKLMSNFFAQTEALMHGKTETQVQAEFDKQGVSAEKAKFLLPFKVFSGNKPTNTILIQKLSPKTLGSLISMYEHKIFVQGIIWNIFSFDQWGVELGKQLANSILEEINTKTVKNHDNSTAFLLNHFLINK</sequence>
<dbReference type="SUPFAM" id="SSF53697">
    <property type="entry name" value="SIS domain"/>
    <property type="match status" value="1"/>
</dbReference>
<dbReference type="Proteomes" id="UP000254518">
    <property type="component" value="Unassembled WGS sequence"/>
</dbReference>
<evidence type="ECO:0000256" key="6">
    <source>
        <dbReference type="ARBA" id="ARBA00023235"/>
    </source>
</evidence>
<comment type="catalytic activity">
    <reaction evidence="7 8 9">
        <text>alpha-D-glucose 6-phosphate = beta-D-fructose 6-phosphate</text>
        <dbReference type="Rhea" id="RHEA:11816"/>
        <dbReference type="ChEBI" id="CHEBI:57634"/>
        <dbReference type="ChEBI" id="CHEBI:58225"/>
        <dbReference type="EC" id="5.3.1.9"/>
    </reaction>
</comment>
<dbReference type="OrthoDB" id="140919at2"/>
<dbReference type="GO" id="GO:0097367">
    <property type="term" value="F:carbohydrate derivative binding"/>
    <property type="evidence" value="ECO:0007669"/>
    <property type="project" value="InterPro"/>
</dbReference>
<dbReference type="EMBL" id="QQBA01000003">
    <property type="protein sequence ID" value="RDI56923.1"/>
    <property type="molecule type" value="Genomic_DNA"/>
</dbReference>
<dbReference type="InterPro" id="IPR035476">
    <property type="entry name" value="SIS_PGI_1"/>
</dbReference>
<feature type="active site" evidence="8">
    <location>
        <position position="389"/>
    </location>
</feature>
<evidence type="ECO:0000313" key="11">
    <source>
        <dbReference type="EMBL" id="TWI49426.1"/>
    </source>
</evidence>
<dbReference type="GO" id="GO:0004347">
    <property type="term" value="F:glucose-6-phosphate isomerase activity"/>
    <property type="evidence" value="ECO:0007669"/>
    <property type="project" value="UniProtKB-UniRule"/>
</dbReference>
<evidence type="ECO:0000256" key="3">
    <source>
        <dbReference type="ARBA" id="ARBA00022432"/>
    </source>
</evidence>
<dbReference type="UniPathway" id="UPA00138"/>
<keyword evidence="6 8" id="KW-0413">Isomerase</keyword>
<evidence type="ECO:0000313" key="10">
    <source>
        <dbReference type="EMBL" id="RDI56923.1"/>
    </source>
</evidence>
<dbReference type="InterPro" id="IPR023096">
    <property type="entry name" value="G6P_Isomerase_C"/>
</dbReference>
<comment type="function">
    <text evidence="8">Catalyzes the reversible isomerization of glucose-6-phosphate to fructose-6-phosphate.</text>
</comment>
<feature type="active site" description="Proton donor" evidence="8">
    <location>
        <position position="358"/>
    </location>
</feature>
<dbReference type="PANTHER" id="PTHR11469">
    <property type="entry name" value="GLUCOSE-6-PHOSPHATE ISOMERASE"/>
    <property type="match status" value="1"/>
</dbReference>
<reference evidence="10 12" key="2">
    <citation type="submission" date="2018-07" db="EMBL/GenBank/DDBJ databases">
        <title>Genomic Encyclopedia of Type Strains, Phase IV (KMG-IV): sequencing the most valuable type-strain genomes for metagenomic binning, comparative biology and taxonomic classification.</title>
        <authorList>
            <person name="Goeker M."/>
        </authorList>
    </citation>
    <scope>NUCLEOTIDE SEQUENCE [LARGE SCALE GENOMIC DNA]</scope>
    <source>
        <strain evidence="10 12">DSM 19728</strain>
    </source>
</reference>
<dbReference type="InterPro" id="IPR001672">
    <property type="entry name" value="G6P_Isomerase"/>
</dbReference>
<dbReference type="EC" id="5.3.1.9" evidence="8"/>
<dbReference type="CDD" id="cd05015">
    <property type="entry name" value="SIS_PGI_1"/>
    <property type="match status" value="1"/>
</dbReference>
<comment type="similarity">
    <text evidence="2 8 9">Belongs to the GPI family.</text>
</comment>
<evidence type="ECO:0000256" key="2">
    <source>
        <dbReference type="ARBA" id="ARBA00006604"/>
    </source>
</evidence>
<dbReference type="CDD" id="cd05016">
    <property type="entry name" value="SIS_PGI_2"/>
    <property type="match status" value="1"/>
</dbReference>
<evidence type="ECO:0000256" key="4">
    <source>
        <dbReference type="ARBA" id="ARBA00022490"/>
    </source>
</evidence>
<dbReference type="GO" id="GO:0051156">
    <property type="term" value="P:glucose 6-phosphate metabolic process"/>
    <property type="evidence" value="ECO:0007669"/>
    <property type="project" value="TreeGrafter"/>
</dbReference>
<evidence type="ECO:0000313" key="12">
    <source>
        <dbReference type="Proteomes" id="UP000254518"/>
    </source>
</evidence>
<dbReference type="RefSeq" id="WP_114753552.1">
    <property type="nucleotide sequence ID" value="NZ_QQBA01000003.1"/>
</dbReference>
<dbReference type="UniPathway" id="UPA00109">
    <property type="reaction ID" value="UER00181"/>
</dbReference>
<dbReference type="GO" id="GO:0006096">
    <property type="term" value="P:glycolytic process"/>
    <property type="evidence" value="ECO:0007669"/>
    <property type="project" value="UniProtKB-UniRule"/>
</dbReference>
<evidence type="ECO:0000256" key="7">
    <source>
        <dbReference type="ARBA" id="ARBA00029321"/>
    </source>
</evidence>
<evidence type="ECO:0000256" key="5">
    <source>
        <dbReference type="ARBA" id="ARBA00023152"/>
    </source>
</evidence>
<evidence type="ECO:0000313" key="13">
    <source>
        <dbReference type="Proteomes" id="UP000321392"/>
    </source>
</evidence>
<organism evidence="11 13">
    <name type="scientific">Flavobacterium glaciei</name>
    <dbReference type="NCBI Taxonomy" id="386300"/>
    <lineage>
        <taxon>Bacteria</taxon>
        <taxon>Pseudomonadati</taxon>
        <taxon>Bacteroidota</taxon>
        <taxon>Flavobacteriia</taxon>
        <taxon>Flavobacteriales</taxon>
        <taxon>Flavobacteriaceae</taxon>
        <taxon>Flavobacterium</taxon>
    </lineage>
</organism>
<keyword evidence="12" id="KW-1185">Reference proteome</keyword>
<dbReference type="FunFam" id="3.40.50.10490:FF:000018">
    <property type="entry name" value="Glucose-6-phosphate isomerase"/>
    <property type="match status" value="1"/>
</dbReference>
<dbReference type="GO" id="GO:0006094">
    <property type="term" value="P:gluconeogenesis"/>
    <property type="evidence" value="ECO:0007669"/>
    <property type="project" value="UniProtKB-UniRule"/>
</dbReference>
<name>A0A562PZB4_9FLAO</name>
<comment type="pathway">
    <text evidence="1 8 9">Carbohydrate degradation; glycolysis; D-glyceraldehyde 3-phosphate and glycerone phosphate from D-glucose: step 2/4.</text>
</comment>
<reference evidence="11 13" key="1">
    <citation type="journal article" date="2015" name="Stand. Genomic Sci.">
        <title>Genomic Encyclopedia of Bacterial and Archaeal Type Strains, Phase III: the genomes of soil and plant-associated and newly described type strains.</title>
        <authorList>
            <person name="Whitman W.B."/>
            <person name="Woyke T."/>
            <person name="Klenk H.P."/>
            <person name="Zhou Y."/>
            <person name="Lilburn T.G."/>
            <person name="Beck B.J."/>
            <person name="De Vos P."/>
            <person name="Vandamme P."/>
            <person name="Eisen J.A."/>
            <person name="Garrity G."/>
            <person name="Hugenholtz P."/>
            <person name="Kyrpides N.C."/>
        </authorList>
    </citation>
    <scope>NUCLEOTIDE SEQUENCE [LARGE SCALE GENOMIC DNA]</scope>
    <source>
        <strain evidence="11 13">CGMCC 1.5380</strain>
    </source>
</reference>
<keyword evidence="5 8" id="KW-0324">Glycolysis</keyword>
<evidence type="ECO:0000256" key="8">
    <source>
        <dbReference type="HAMAP-Rule" id="MF_00473"/>
    </source>
</evidence>
<comment type="subcellular location">
    <subcellularLocation>
        <location evidence="8">Cytoplasm</location>
    </subcellularLocation>
</comment>
<proteinExistence type="inferred from homology"/>
<dbReference type="PROSITE" id="PS00765">
    <property type="entry name" value="P_GLUCOSE_ISOMERASE_1"/>
    <property type="match status" value="1"/>
</dbReference>
<dbReference type="PRINTS" id="PR00662">
    <property type="entry name" value="G6PISOMERASE"/>
</dbReference>